<keyword evidence="3" id="KW-1185">Reference proteome</keyword>
<name>A0A1J8R8X4_9AGAM</name>
<dbReference type="EMBL" id="LVVM01001587">
    <property type="protein sequence ID" value="OJA18194.1"/>
    <property type="molecule type" value="Genomic_DNA"/>
</dbReference>
<protein>
    <submittedName>
        <fullName evidence="2">Uncharacterized protein</fullName>
    </submittedName>
</protein>
<evidence type="ECO:0000313" key="3">
    <source>
        <dbReference type="Proteomes" id="UP000183567"/>
    </source>
</evidence>
<evidence type="ECO:0000313" key="2">
    <source>
        <dbReference type="EMBL" id="OJA18194.1"/>
    </source>
</evidence>
<gene>
    <name evidence="2" type="ORF">AZE42_07260</name>
</gene>
<sequence>MDKERRPTSHRLGPTSMSHASGTQSPIEFRIAVETKQTIDTDG</sequence>
<organism evidence="2 3">
    <name type="scientific">Rhizopogon vesiculosus</name>
    <dbReference type="NCBI Taxonomy" id="180088"/>
    <lineage>
        <taxon>Eukaryota</taxon>
        <taxon>Fungi</taxon>
        <taxon>Dikarya</taxon>
        <taxon>Basidiomycota</taxon>
        <taxon>Agaricomycotina</taxon>
        <taxon>Agaricomycetes</taxon>
        <taxon>Agaricomycetidae</taxon>
        <taxon>Boletales</taxon>
        <taxon>Suillineae</taxon>
        <taxon>Rhizopogonaceae</taxon>
        <taxon>Rhizopogon</taxon>
    </lineage>
</organism>
<evidence type="ECO:0000256" key="1">
    <source>
        <dbReference type="SAM" id="MobiDB-lite"/>
    </source>
</evidence>
<dbReference type="AlphaFoldDB" id="A0A1J8R8X4"/>
<proteinExistence type="predicted"/>
<accession>A0A1J8R8X4</accession>
<comment type="caution">
    <text evidence="2">The sequence shown here is derived from an EMBL/GenBank/DDBJ whole genome shotgun (WGS) entry which is preliminary data.</text>
</comment>
<feature type="compositionally biased region" description="Polar residues" evidence="1">
    <location>
        <begin position="15"/>
        <end position="26"/>
    </location>
</feature>
<reference evidence="2 3" key="1">
    <citation type="submission" date="2016-03" db="EMBL/GenBank/DDBJ databases">
        <title>Comparative genomics of the ectomycorrhizal sister species Rhizopogon vinicolor and Rhizopogon vesiculosus (Basidiomycota: Boletales) reveals a divergence of the mating type B locus.</title>
        <authorList>
            <person name="Mujic A.B."/>
            <person name="Kuo A."/>
            <person name="Tritt A."/>
            <person name="Lipzen A."/>
            <person name="Chen C."/>
            <person name="Johnson J."/>
            <person name="Sharma A."/>
            <person name="Barry K."/>
            <person name="Grigoriev I.V."/>
            <person name="Spatafora J.W."/>
        </authorList>
    </citation>
    <scope>NUCLEOTIDE SEQUENCE [LARGE SCALE GENOMIC DNA]</scope>
    <source>
        <strain evidence="2 3">AM-OR11-056</strain>
    </source>
</reference>
<feature type="region of interest" description="Disordered" evidence="1">
    <location>
        <begin position="1"/>
        <end position="26"/>
    </location>
</feature>
<dbReference type="Proteomes" id="UP000183567">
    <property type="component" value="Unassembled WGS sequence"/>
</dbReference>